<dbReference type="InterPro" id="IPR006016">
    <property type="entry name" value="UspA"/>
</dbReference>
<dbReference type="Gene3D" id="3.40.50.620">
    <property type="entry name" value="HUPs"/>
    <property type="match status" value="2"/>
</dbReference>
<dbReference type="PANTHER" id="PTHR31964:SF113">
    <property type="entry name" value="USPA DOMAIN-CONTAINING PROTEIN"/>
    <property type="match status" value="1"/>
</dbReference>
<evidence type="ECO:0000259" key="3">
    <source>
        <dbReference type="Pfam" id="PF00582"/>
    </source>
</evidence>
<dbReference type="RefSeq" id="WP_188837528.1">
    <property type="nucleotide sequence ID" value="NZ_BMHI01000004.1"/>
</dbReference>
<organism evidence="4 5">
    <name type="scientific">Flexivirga endophytica</name>
    <dbReference type="NCBI Taxonomy" id="1849103"/>
    <lineage>
        <taxon>Bacteria</taxon>
        <taxon>Bacillati</taxon>
        <taxon>Actinomycetota</taxon>
        <taxon>Actinomycetes</taxon>
        <taxon>Micrococcales</taxon>
        <taxon>Dermacoccaceae</taxon>
        <taxon>Flexivirga</taxon>
    </lineage>
</organism>
<dbReference type="AlphaFoldDB" id="A0A916WVV8"/>
<keyword evidence="5" id="KW-1185">Reference proteome</keyword>
<proteinExistence type="inferred from homology"/>
<dbReference type="EMBL" id="BMHI01000004">
    <property type="protein sequence ID" value="GGB34687.1"/>
    <property type="molecule type" value="Genomic_DNA"/>
</dbReference>
<evidence type="ECO:0000256" key="1">
    <source>
        <dbReference type="ARBA" id="ARBA00008791"/>
    </source>
</evidence>
<evidence type="ECO:0000256" key="2">
    <source>
        <dbReference type="SAM" id="MobiDB-lite"/>
    </source>
</evidence>
<dbReference type="PRINTS" id="PR01438">
    <property type="entry name" value="UNVRSLSTRESS"/>
</dbReference>
<dbReference type="InterPro" id="IPR014729">
    <property type="entry name" value="Rossmann-like_a/b/a_fold"/>
</dbReference>
<dbReference type="PANTHER" id="PTHR31964">
    <property type="entry name" value="ADENINE NUCLEOTIDE ALPHA HYDROLASES-LIKE SUPERFAMILY PROTEIN"/>
    <property type="match status" value="1"/>
</dbReference>
<evidence type="ECO:0000313" key="4">
    <source>
        <dbReference type="EMBL" id="GGB34687.1"/>
    </source>
</evidence>
<feature type="domain" description="UspA" evidence="3">
    <location>
        <begin position="220"/>
        <end position="288"/>
    </location>
</feature>
<reference evidence="4" key="2">
    <citation type="submission" date="2020-09" db="EMBL/GenBank/DDBJ databases">
        <authorList>
            <person name="Sun Q."/>
            <person name="Zhou Y."/>
        </authorList>
    </citation>
    <scope>NUCLEOTIDE SEQUENCE</scope>
    <source>
        <strain evidence="4">CGMCC 1.15085</strain>
    </source>
</reference>
<protein>
    <submittedName>
        <fullName evidence="4">Universal stress protein UspA</fullName>
    </submittedName>
</protein>
<dbReference type="SUPFAM" id="SSF52402">
    <property type="entry name" value="Adenine nucleotide alpha hydrolases-like"/>
    <property type="match status" value="2"/>
</dbReference>
<feature type="region of interest" description="Disordered" evidence="2">
    <location>
        <begin position="1"/>
        <end position="22"/>
    </location>
</feature>
<accession>A0A916WVV8</accession>
<sequence>MSTVENAGTPSHPAVHQMERGDKSSIPAHAIVVGLDHSPQSTAALEWATAEAVSRGLPLHLMHAVQPPLWPDSHGTSEFESDPAGCVTEALRALTDSGAGVAVTWSQPYGSALPALTWASRFATLVVVGTRAHGPLQQVVTGSTAVELVADARCPVVVVRTRPGGLRSGPVVVGLEDGTRDHDALQAAFREAEAGDRSLVVVHATEYGFLERGRIERIVAATAQHHPAVGVEIHVTDGHPTELLVAHSERASLLVLGSRGRHEVSGVVLGSVSQPVLRHAACPVLVAREGTVRPRHTVTEAATTEGIADEQ</sequence>
<dbReference type="Pfam" id="PF00582">
    <property type="entry name" value="Usp"/>
    <property type="match status" value="2"/>
</dbReference>
<reference evidence="4" key="1">
    <citation type="journal article" date="2014" name="Int. J. Syst. Evol. Microbiol.">
        <title>Complete genome sequence of Corynebacterium casei LMG S-19264T (=DSM 44701T), isolated from a smear-ripened cheese.</title>
        <authorList>
            <consortium name="US DOE Joint Genome Institute (JGI-PGF)"/>
            <person name="Walter F."/>
            <person name="Albersmeier A."/>
            <person name="Kalinowski J."/>
            <person name="Ruckert C."/>
        </authorList>
    </citation>
    <scope>NUCLEOTIDE SEQUENCE</scope>
    <source>
        <strain evidence="4">CGMCC 1.15085</strain>
    </source>
</reference>
<comment type="caution">
    <text evidence="4">The sequence shown here is derived from an EMBL/GenBank/DDBJ whole genome shotgun (WGS) entry which is preliminary data.</text>
</comment>
<dbReference type="Proteomes" id="UP000636793">
    <property type="component" value="Unassembled WGS sequence"/>
</dbReference>
<comment type="similarity">
    <text evidence="1">Belongs to the universal stress protein A family.</text>
</comment>
<evidence type="ECO:0000313" key="5">
    <source>
        <dbReference type="Proteomes" id="UP000636793"/>
    </source>
</evidence>
<dbReference type="InterPro" id="IPR006015">
    <property type="entry name" value="Universal_stress_UspA"/>
</dbReference>
<gene>
    <name evidence="4" type="ORF">GCM10011492_26690</name>
</gene>
<feature type="domain" description="UspA" evidence="3">
    <location>
        <begin position="30"/>
        <end position="160"/>
    </location>
</feature>
<name>A0A916WVV8_9MICO</name>